<keyword evidence="11" id="KW-0489">Methyltransferase</keyword>
<evidence type="ECO:0000256" key="7">
    <source>
        <dbReference type="HAMAP-Rule" id="MF_00156"/>
    </source>
</evidence>
<dbReference type="SUPFAM" id="SSF51621">
    <property type="entry name" value="Phosphoenolpyruvate/pyruvate domain"/>
    <property type="match status" value="1"/>
</dbReference>
<dbReference type="GO" id="GO:0003864">
    <property type="term" value="F:3-methyl-2-oxobutanoate hydroxymethyltransferase activity"/>
    <property type="evidence" value="ECO:0007669"/>
    <property type="project" value="UniProtKB-UniRule"/>
</dbReference>
<comment type="function">
    <text evidence="6 7">Catalyzes the reversible reaction in which hydroxymethyl group from 5,10-methylenetetrahydrofolate is transferred onto alpha-ketoisovalerate to form ketopantoate.</text>
</comment>
<keyword evidence="7 10" id="KW-0460">Magnesium</keyword>
<evidence type="ECO:0000256" key="8">
    <source>
        <dbReference type="PIRSR" id="PIRSR000388-1"/>
    </source>
</evidence>
<keyword evidence="7" id="KW-0963">Cytoplasm</keyword>
<dbReference type="HAMAP" id="MF_00156">
    <property type="entry name" value="PanB"/>
    <property type="match status" value="1"/>
</dbReference>
<comment type="pathway">
    <text evidence="1 7">Cofactor biosynthesis; (R)-pantothenate biosynthesis; (R)-pantoate from 3-methyl-2-oxobutanoate: step 1/2.</text>
</comment>
<dbReference type="UniPathway" id="UPA00028">
    <property type="reaction ID" value="UER00003"/>
</dbReference>
<dbReference type="NCBIfam" id="TIGR00222">
    <property type="entry name" value="panB"/>
    <property type="match status" value="1"/>
</dbReference>
<sequence>MAETASKKRPTIPSIKQGKGSGRRVTMITVYDYPFARLVDQSEAEMILVGDSLGMVIQGGEHTNPVTLDEIIYHAKAVRRGAPNTLVVGDMPFMSYQLSPEQALASAGRQIKEAGVDCVKMEGGEYLAPYVHKLVQAGIPVVGHIGLTPQSASALGGFKVQGKTEQEAEQLVKDAIALDQAGVFAMVLECIPAGVAKVITEKVNAVTMGVGAGPHTDGQNLNAYDILGLFDSFVPKFVEQYQKLAPLVLDGFNSFARQVKDGSYPQAAHSFTGGETIKGLYPTE</sequence>
<evidence type="ECO:0000256" key="6">
    <source>
        <dbReference type="ARBA" id="ARBA00056497"/>
    </source>
</evidence>
<dbReference type="FunFam" id="3.20.20.60:FF:000003">
    <property type="entry name" value="3-methyl-2-oxobutanoate hydroxymethyltransferase"/>
    <property type="match status" value="1"/>
</dbReference>
<feature type="binding site" evidence="7 10">
    <location>
        <position position="90"/>
    </location>
    <ligand>
        <name>Mg(2+)</name>
        <dbReference type="ChEBI" id="CHEBI:18420"/>
    </ligand>
</feature>
<evidence type="ECO:0000256" key="1">
    <source>
        <dbReference type="ARBA" id="ARBA00005033"/>
    </source>
</evidence>
<evidence type="ECO:0000256" key="2">
    <source>
        <dbReference type="ARBA" id="ARBA00008676"/>
    </source>
</evidence>
<keyword evidence="7 10" id="KW-0479">Metal-binding</keyword>
<keyword evidence="4 7" id="KW-0566">Pantothenate biosynthesis</keyword>
<dbReference type="InterPro" id="IPR015813">
    <property type="entry name" value="Pyrv/PenolPyrv_kinase-like_dom"/>
</dbReference>
<accession>A0A0D2JX70</accession>
<feature type="binding site" evidence="7 9">
    <location>
        <position position="90"/>
    </location>
    <ligand>
        <name>3-methyl-2-oxobutanoate</name>
        <dbReference type="ChEBI" id="CHEBI:11851"/>
    </ligand>
</feature>
<dbReference type="FunCoup" id="A0A0D2JX70">
    <property type="interactions" value="458"/>
</dbReference>
<comment type="catalytic activity">
    <reaction evidence="7">
        <text>(6R)-5,10-methylene-5,6,7,8-tetrahydrofolate + 3-methyl-2-oxobutanoate + H2O = 2-dehydropantoate + (6S)-5,6,7,8-tetrahydrofolate</text>
        <dbReference type="Rhea" id="RHEA:11824"/>
        <dbReference type="ChEBI" id="CHEBI:11561"/>
        <dbReference type="ChEBI" id="CHEBI:11851"/>
        <dbReference type="ChEBI" id="CHEBI:15377"/>
        <dbReference type="ChEBI" id="CHEBI:15636"/>
        <dbReference type="ChEBI" id="CHEBI:57453"/>
        <dbReference type="EC" id="2.1.2.11"/>
    </reaction>
</comment>
<dbReference type="PIRSF" id="PIRSF000388">
    <property type="entry name" value="Pantoate_hydroxy_MeTrfase"/>
    <property type="match status" value="1"/>
</dbReference>
<dbReference type="GO" id="GO:0005737">
    <property type="term" value="C:cytoplasm"/>
    <property type="evidence" value="ECO:0007669"/>
    <property type="project" value="UniProtKB-SubCell"/>
</dbReference>
<keyword evidence="12" id="KW-1185">Reference proteome</keyword>
<dbReference type="OrthoDB" id="9781789at2"/>
<name>A0A0D2JX70_9BACT</name>
<comment type="subcellular location">
    <subcellularLocation>
        <location evidence="7">Cytoplasm</location>
    </subcellularLocation>
</comment>
<gene>
    <name evidence="7" type="primary">panB</name>
    <name evidence="11" type="ORF">X474_09235</name>
</gene>
<feature type="binding site" evidence="7 10">
    <location>
        <position position="51"/>
    </location>
    <ligand>
        <name>Mg(2+)</name>
        <dbReference type="ChEBI" id="CHEBI:18420"/>
    </ligand>
</feature>
<comment type="cofactor">
    <cofactor evidence="7 10">
        <name>Mg(2+)</name>
        <dbReference type="ChEBI" id="CHEBI:18420"/>
    </cofactor>
    <text evidence="7 10">Binds 1 Mg(2+) ion per subunit.</text>
</comment>
<keyword evidence="5 7" id="KW-0808">Transferase</keyword>
<feature type="binding site" evidence="7 10">
    <location>
        <position position="122"/>
    </location>
    <ligand>
        <name>Mg(2+)</name>
        <dbReference type="ChEBI" id="CHEBI:18420"/>
    </ligand>
</feature>
<dbReference type="RefSeq" id="WP_044348069.1">
    <property type="nucleotide sequence ID" value="NZ_AZAC01000011.1"/>
</dbReference>
<dbReference type="InterPro" id="IPR003700">
    <property type="entry name" value="Pantoate_hydroxy_MeTrfase"/>
</dbReference>
<proteinExistence type="inferred from homology"/>
<dbReference type="EC" id="2.1.2.11" evidence="7"/>
<comment type="subunit">
    <text evidence="3 7">Homodecamer; pentamer of dimers.</text>
</comment>
<dbReference type="CDD" id="cd06557">
    <property type="entry name" value="KPHMT-like"/>
    <property type="match status" value="1"/>
</dbReference>
<comment type="caution">
    <text evidence="11">The sequence shown here is derived from an EMBL/GenBank/DDBJ whole genome shotgun (WGS) entry which is preliminary data.</text>
</comment>
<feature type="binding site" evidence="7 9">
    <location>
        <position position="120"/>
    </location>
    <ligand>
        <name>3-methyl-2-oxobutanoate</name>
        <dbReference type="ChEBI" id="CHEBI:11851"/>
    </ligand>
</feature>
<evidence type="ECO:0000256" key="3">
    <source>
        <dbReference type="ARBA" id="ARBA00011424"/>
    </source>
</evidence>
<evidence type="ECO:0000256" key="5">
    <source>
        <dbReference type="ARBA" id="ARBA00022679"/>
    </source>
</evidence>
<feature type="binding site" evidence="7 9">
    <location>
        <begin position="51"/>
        <end position="52"/>
    </location>
    <ligand>
        <name>3-methyl-2-oxobutanoate</name>
        <dbReference type="ChEBI" id="CHEBI:11851"/>
    </ligand>
</feature>
<dbReference type="PATRIC" id="fig|1429043.3.peg.1952"/>
<dbReference type="Proteomes" id="UP000032233">
    <property type="component" value="Unassembled WGS sequence"/>
</dbReference>
<reference evidence="11 12" key="1">
    <citation type="submission" date="2013-11" db="EMBL/GenBank/DDBJ databases">
        <title>Metagenomic analysis of a methanogenic consortium involved in long chain n-alkane degradation.</title>
        <authorList>
            <person name="Davidova I.A."/>
            <person name="Callaghan A.V."/>
            <person name="Wawrik B."/>
            <person name="Pruitt S."/>
            <person name="Marks C."/>
            <person name="Duncan K.E."/>
            <person name="Suflita J.M."/>
        </authorList>
    </citation>
    <scope>NUCLEOTIDE SEQUENCE [LARGE SCALE GENOMIC DNA]</scope>
    <source>
        <strain evidence="11 12">SPR</strain>
    </source>
</reference>
<evidence type="ECO:0000256" key="4">
    <source>
        <dbReference type="ARBA" id="ARBA00022655"/>
    </source>
</evidence>
<evidence type="ECO:0000313" key="12">
    <source>
        <dbReference type="Proteomes" id="UP000032233"/>
    </source>
</evidence>
<evidence type="ECO:0000256" key="9">
    <source>
        <dbReference type="PIRSR" id="PIRSR000388-2"/>
    </source>
</evidence>
<dbReference type="PANTHER" id="PTHR20881">
    <property type="entry name" value="3-METHYL-2-OXOBUTANOATE HYDROXYMETHYLTRANSFERASE"/>
    <property type="match status" value="1"/>
</dbReference>
<evidence type="ECO:0000256" key="10">
    <source>
        <dbReference type="PIRSR" id="PIRSR000388-3"/>
    </source>
</evidence>
<dbReference type="InterPro" id="IPR040442">
    <property type="entry name" value="Pyrv_kinase-like_dom_sf"/>
</dbReference>
<dbReference type="GO" id="GO:0000287">
    <property type="term" value="F:magnesium ion binding"/>
    <property type="evidence" value="ECO:0007669"/>
    <property type="project" value="TreeGrafter"/>
</dbReference>
<dbReference type="GO" id="GO:0015940">
    <property type="term" value="P:pantothenate biosynthetic process"/>
    <property type="evidence" value="ECO:0007669"/>
    <property type="project" value="UniProtKB-UniRule"/>
</dbReference>
<dbReference type="GO" id="GO:0032259">
    <property type="term" value="P:methylation"/>
    <property type="evidence" value="ECO:0007669"/>
    <property type="project" value="UniProtKB-KW"/>
</dbReference>
<dbReference type="EMBL" id="AZAC01000011">
    <property type="protein sequence ID" value="KIX14185.1"/>
    <property type="molecule type" value="Genomic_DNA"/>
</dbReference>
<dbReference type="STRING" id="1429043.X474_09235"/>
<dbReference type="GO" id="GO:0008168">
    <property type="term" value="F:methyltransferase activity"/>
    <property type="evidence" value="ECO:0007669"/>
    <property type="project" value="UniProtKB-KW"/>
</dbReference>
<organism evidence="11 12">
    <name type="scientific">Dethiosulfatarculus sandiegensis</name>
    <dbReference type="NCBI Taxonomy" id="1429043"/>
    <lineage>
        <taxon>Bacteria</taxon>
        <taxon>Pseudomonadati</taxon>
        <taxon>Thermodesulfobacteriota</taxon>
        <taxon>Desulfarculia</taxon>
        <taxon>Desulfarculales</taxon>
        <taxon>Desulfarculaceae</taxon>
        <taxon>Dethiosulfatarculus</taxon>
    </lineage>
</organism>
<dbReference type="PANTHER" id="PTHR20881:SF0">
    <property type="entry name" value="3-METHYL-2-OXOBUTANOATE HYDROXYMETHYLTRANSFERASE"/>
    <property type="match status" value="1"/>
</dbReference>
<dbReference type="AlphaFoldDB" id="A0A0D2JX70"/>
<protein>
    <recommendedName>
        <fullName evidence="7">3-methyl-2-oxobutanoate hydroxymethyltransferase</fullName>
        <ecNumber evidence="7">2.1.2.11</ecNumber>
    </recommendedName>
    <alternativeName>
        <fullName evidence="7">Ketopantoate hydroxymethyltransferase</fullName>
        <shortName evidence="7">KPHMT</shortName>
    </alternativeName>
</protein>
<dbReference type="Pfam" id="PF02548">
    <property type="entry name" value="Pantoate_transf"/>
    <property type="match status" value="1"/>
</dbReference>
<dbReference type="Gene3D" id="3.20.20.60">
    <property type="entry name" value="Phosphoenolpyruvate-binding domains"/>
    <property type="match status" value="1"/>
</dbReference>
<dbReference type="NCBIfam" id="NF001452">
    <property type="entry name" value="PRK00311.1"/>
    <property type="match status" value="1"/>
</dbReference>
<evidence type="ECO:0000313" key="11">
    <source>
        <dbReference type="EMBL" id="KIX14185.1"/>
    </source>
</evidence>
<feature type="active site" description="Proton acceptor" evidence="7 8">
    <location>
        <position position="189"/>
    </location>
</feature>
<comment type="similarity">
    <text evidence="2 7">Belongs to the PanB family.</text>
</comment>
<dbReference type="InParanoid" id="A0A0D2JX70"/>